<comment type="function">
    <text evidence="1">Ornithine decarboxylase (ODC) antizyme protein that negatively regulates ODC activity and intracellular polyamine biosynthesis in response to increased intracellular polyamine levels. Binds to ODC monomers, inhibiting the assembly of the functional ODC homodimer, and targets the monomers for ubiquitin-independent proteolytic destruction by the 26S proteasome.</text>
</comment>
<dbReference type="eggNOG" id="ENOG502S3W3">
    <property type="taxonomic scope" value="Eukaryota"/>
</dbReference>
<dbReference type="GeneID" id="19323339"/>
<reference evidence="7" key="1">
    <citation type="journal article" date="2013" name="Genome Announc.">
        <title>Draft genome sequence of the ascomycete Phaeoacremonium aleophilum strain UCR-PA7, a causal agent of the esca disease complex in grapevines.</title>
        <authorList>
            <person name="Blanco-Ulate B."/>
            <person name="Rolshausen P."/>
            <person name="Cantu D."/>
        </authorList>
    </citation>
    <scope>NUCLEOTIDE SEQUENCE [LARGE SCALE GENOMIC DNA]</scope>
    <source>
        <strain evidence="7">UCR-PA7</strain>
    </source>
</reference>
<comment type="subunit">
    <text evidence="3">Interacts with ODC and thereby sterically blocks ODC homodimerization.</text>
</comment>
<dbReference type="EMBL" id="KB932793">
    <property type="protein sequence ID" value="EOO04169.1"/>
    <property type="molecule type" value="Genomic_DNA"/>
</dbReference>
<dbReference type="RefSeq" id="XP_007911091.1">
    <property type="nucleotide sequence ID" value="XM_007912900.1"/>
</dbReference>
<dbReference type="GO" id="GO:0045732">
    <property type="term" value="P:positive regulation of protein catabolic process"/>
    <property type="evidence" value="ECO:0007669"/>
    <property type="project" value="TreeGrafter"/>
</dbReference>
<name>R8BY10_PHAM7</name>
<dbReference type="HOGENOM" id="CLU_086393_0_1_1"/>
<dbReference type="Pfam" id="PF02100">
    <property type="entry name" value="ODC_AZ"/>
    <property type="match status" value="1"/>
</dbReference>
<dbReference type="PANTHER" id="PTHR10279">
    <property type="entry name" value="ORNITHINE DECARBOXYLASE ANTIZYME"/>
    <property type="match status" value="1"/>
</dbReference>
<proteinExistence type="inferred from homology"/>
<dbReference type="GO" id="GO:0008073">
    <property type="term" value="F:ornithine decarboxylase inhibitor activity"/>
    <property type="evidence" value="ECO:0007669"/>
    <property type="project" value="InterPro"/>
</dbReference>
<evidence type="ECO:0000256" key="4">
    <source>
        <dbReference type="ARBA" id="ARBA00017712"/>
    </source>
</evidence>
<comment type="similarity">
    <text evidence="2">Belongs to the ODC antizyme family.</text>
</comment>
<dbReference type="GO" id="GO:0005737">
    <property type="term" value="C:cytoplasm"/>
    <property type="evidence" value="ECO:0007669"/>
    <property type="project" value="TreeGrafter"/>
</dbReference>
<sequence length="191" mass="20198">MRAVFLGERSPATRVSGLTGVYHNAAAPARPNGNGNGYFASHINNNGQLCTPPDESPLGSGRAVGGGMPLGCADVAAWLEIWDYAGGASFRAFIAEDPSAPGEKALFAFFDQGVVGRDLKQALVALIELAETPLGCSQLVICIDRAIVDEEAQSLTKGLQWAGFSLTTLDHWVPRGLDVTSDSWLFMGMEV</sequence>
<dbReference type="KEGG" id="tmn:UCRPA7_303"/>
<dbReference type="SUPFAM" id="SSF55729">
    <property type="entry name" value="Acyl-CoA N-acyltransferases (Nat)"/>
    <property type="match status" value="1"/>
</dbReference>
<dbReference type="InterPro" id="IPR038581">
    <property type="entry name" value="ODC_AZ_sf"/>
</dbReference>
<dbReference type="GO" id="GO:0075523">
    <property type="term" value="P:viral translational frameshifting"/>
    <property type="evidence" value="ECO:0007669"/>
    <property type="project" value="UniProtKB-KW"/>
</dbReference>
<dbReference type="PANTHER" id="PTHR10279:SF10">
    <property type="entry name" value="ORNITHINE DECARBOXYLASE ANTIZYME"/>
    <property type="match status" value="1"/>
</dbReference>
<dbReference type="Proteomes" id="UP000014074">
    <property type="component" value="Unassembled WGS sequence"/>
</dbReference>
<keyword evidence="5" id="KW-0688">Ribosomal frameshifting</keyword>
<accession>R8BY10</accession>
<evidence type="ECO:0000313" key="6">
    <source>
        <dbReference type="EMBL" id="EOO04169.1"/>
    </source>
</evidence>
<protein>
    <recommendedName>
        <fullName evidence="4">Ornithine decarboxylase antizyme</fullName>
    </recommendedName>
</protein>
<keyword evidence="7" id="KW-1185">Reference proteome</keyword>
<dbReference type="AlphaFoldDB" id="R8BY10"/>
<gene>
    <name evidence="6" type="ORF">UCRPA7_303</name>
</gene>
<evidence type="ECO:0000256" key="3">
    <source>
        <dbReference type="ARBA" id="ARBA00011486"/>
    </source>
</evidence>
<dbReference type="GO" id="GO:0005634">
    <property type="term" value="C:nucleus"/>
    <property type="evidence" value="ECO:0007669"/>
    <property type="project" value="TreeGrafter"/>
</dbReference>
<evidence type="ECO:0000313" key="7">
    <source>
        <dbReference type="Proteomes" id="UP000014074"/>
    </source>
</evidence>
<dbReference type="OrthoDB" id="5959761at2759"/>
<dbReference type="Gene3D" id="3.40.630.60">
    <property type="match status" value="1"/>
</dbReference>
<evidence type="ECO:0000256" key="1">
    <source>
        <dbReference type="ARBA" id="ARBA00002307"/>
    </source>
</evidence>
<dbReference type="InterPro" id="IPR002993">
    <property type="entry name" value="ODC_AZ"/>
</dbReference>
<dbReference type="InterPro" id="IPR016181">
    <property type="entry name" value="Acyl_CoA_acyltransferase"/>
</dbReference>
<evidence type="ECO:0000256" key="5">
    <source>
        <dbReference type="ARBA" id="ARBA00022758"/>
    </source>
</evidence>
<organism evidence="6 7">
    <name type="scientific">Phaeoacremonium minimum (strain UCR-PA7)</name>
    <name type="common">Esca disease fungus</name>
    <name type="synonym">Togninia minima</name>
    <dbReference type="NCBI Taxonomy" id="1286976"/>
    <lineage>
        <taxon>Eukaryota</taxon>
        <taxon>Fungi</taxon>
        <taxon>Dikarya</taxon>
        <taxon>Ascomycota</taxon>
        <taxon>Pezizomycotina</taxon>
        <taxon>Sordariomycetes</taxon>
        <taxon>Sordariomycetidae</taxon>
        <taxon>Togniniales</taxon>
        <taxon>Togniniaceae</taxon>
        <taxon>Phaeoacremonium</taxon>
    </lineage>
</organism>
<evidence type="ECO:0000256" key="2">
    <source>
        <dbReference type="ARBA" id="ARBA00008796"/>
    </source>
</evidence>